<gene>
    <name evidence="3" type="ORF">HPBE_LOCUS10908</name>
</gene>
<feature type="compositionally biased region" description="Polar residues" evidence="1">
    <location>
        <begin position="207"/>
        <end position="226"/>
    </location>
</feature>
<evidence type="ECO:0000256" key="2">
    <source>
        <dbReference type="SAM" id="Phobius"/>
    </source>
</evidence>
<keyword evidence="4" id="KW-1185">Reference proteome</keyword>
<feature type="transmembrane region" description="Helical" evidence="2">
    <location>
        <begin position="343"/>
        <end position="363"/>
    </location>
</feature>
<protein>
    <submittedName>
        <fullName evidence="5">Transmembrane protein</fullName>
    </submittedName>
</protein>
<evidence type="ECO:0000256" key="1">
    <source>
        <dbReference type="SAM" id="MobiDB-lite"/>
    </source>
</evidence>
<dbReference type="WBParaSite" id="HPBE_0001090701-mRNA-1">
    <property type="protein sequence ID" value="HPBE_0001090701-mRNA-1"/>
    <property type="gene ID" value="HPBE_0001090701"/>
</dbReference>
<proteinExistence type="predicted"/>
<evidence type="ECO:0000313" key="5">
    <source>
        <dbReference type="WBParaSite" id="HPBE_0001090701-mRNA-1"/>
    </source>
</evidence>
<sequence length="375" mass="39491">EEPRSIRRSSFISFSQWDETTAVTVTTSASSGESTSVGIVAEGRHSSASGGATEQESVGYAAPSIHAGNGTINTLTGGSTSVGLGGEGRHSSASGGATEQESVGYAAPSIHAGNGTINTLTGGSTSVGLGGEGRHSSASGGATEQESEGYAAPSIHAGNGTISTLIGGSTSVGLGGEGRHSSSSGGATERGSEGILGDFADGRSIDESNSSLNQPSNFSQRQQVPTRKSKVLRRYLLLPLPTVKERVCMNDAAKLEKVSSFQGFAPVLPPAELRINRPLGPLRHRLYFHCRTTRLERRDPSNRVALLHDNGHSEQPETRSAITYCCVLTHTQLCTHFRDHVCLLIFLRTCFFLAVGFVLLLLLTCCRFPFLEQNI</sequence>
<keyword evidence="2" id="KW-0472">Membrane</keyword>
<reference evidence="3 4" key="1">
    <citation type="submission" date="2018-11" db="EMBL/GenBank/DDBJ databases">
        <authorList>
            <consortium name="Pathogen Informatics"/>
        </authorList>
    </citation>
    <scope>NUCLEOTIDE SEQUENCE [LARGE SCALE GENOMIC DNA]</scope>
</reference>
<evidence type="ECO:0000313" key="3">
    <source>
        <dbReference type="EMBL" id="VDO86736.1"/>
    </source>
</evidence>
<accession>A0A183FSI3</accession>
<feature type="region of interest" description="Disordered" evidence="1">
    <location>
        <begin position="121"/>
        <end position="156"/>
    </location>
</feature>
<reference evidence="5" key="2">
    <citation type="submission" date="2019-09" db="UniProtKB">
        <authorList>
            <consortium name="WormBaseParasite"/>
        </authorList>
    </citation>
    <scope>IDENTIFICATION</scope>
</reference>
<keyword evidence="2" id="KW-0812">Transmembrane</keyword>
<feature type="region of interest" description="Disordered" evidence="1">
    <location>
        <begin position="168"/>
        <end position="226"/>
    </location>
</feature>
<organism evidence="4 5">
    <name type="scientific">Heligmosomoides polygyrus</name>
    <name type="common">Parasitic roundworm</name>
    <dbReference type="NCBI Taxonomy" id="6339"/>
    <lineage>
        <taxon>Eukaryota</taxon>
        <taxon>Metazoa</taxon>
        <taxon>Ecdysozoa</taxon>
        <taxon>Nematoda</taxon>
        <taxon>Chromadorea</taxon>
        <taxon>Rhabditida</taxon>
        <taxon>Rhabditina</taxon>
        <taxon>Rhabditomorpha</taxon>
        <taxon>Strongyloidea</taxon>
        <taxon>Heligmosomidae</taxon>
        <taxon>Heligmosomoides</taxon>
    </lineage>
</organism>
<keyword evidence="2" id="KW-1133">Transmembrane helix</keyword>
<name>A0A183FSI3_HELPZ</name>
<evidence type="ECO:0000313" key="4">
    <source>
        <dbReference type="Proteomes" id="UP000050761"/>
    </source>
</evidence>
<dbReference type="Proteomes" id="UP000050761">
    <property type="component" value="Unassembled WGS sequence"/>
</dbReference>
<dbReference type="EMBL" id="UZAH01026916">
    <property type="protein sequence ID" value="VDO86736.1"/>
    <property type="molecule type" value="Genomic_DNA"/>
</dbReference>
<feature type="compositionally biased region" description="Polar residues" evidence="1">
    <location>
        <begin position="91"/>
        <end position="100"/>
    </location>
</feature>
<feature type="region of interest" description="Disordered" evidence="1">
    <location>
        <begin position="78"/>
        <end position="100"/>
    </location>
</feature>
<dbReference type="AlphaFoldDB" id="A0A183FSI3"/>
<accession>A0A3P7YFH7</accession>